<dbReference type="AlphaFoldDB" id="A0A0G1RMK2"/>
<evidence type="ECO:0000313" key="2">
    <source>
        <dbReference type="EMBL" id="KKU58327.1"/>
    </source>
</evidence>
<keyword evidence="1" id="KW-0812">Transmembrane</keyword>
<feature type="transmembrane region" description="Helical" evidence="1">
    <location>
        <begin position="30"/>
        <end position="51"/>
    </location>
</feature>
<evidence type="ECO:0000313" key="3">
    <source>
        <dbReference type="Proteomes" id="UP000034307"/>
    </source>
</evidence>
<dbReference type="STRING" id="1618358.UX80_C0004G0078"/>
<evidence type="ECO:0000256" key="1">
    <source>
        <dbReference type="SAM" id="Phobius"/>
    </source>
</evidence>
<sequence length="148" mass="17027">MYLFLAFTFLRALILATIFSVPVFLFKRRISPKIFIIIFLVSFTVLIPLNLEKYFSPNPYIATGYLPGFSKESFQKIQVGMNKSKVEQLIGEGFKNRFSVSPQEGEKSCVLYSFDQDPPFTDFAWMGISVCYNDKEQVTRTVEAPVYD</sequence>
<dbReference type="EMBL" id="LCNO01000004">
    <property type="protein sequence ID" value="KKU58327.1"/>
    <property type="molecule type" value="Genomic_DNA"/>
</dbReference>
<gene>
    <name evidence="2" type="ORF">UX80_C0004G0078</name>
</gene>
<keyword evidence="1" id="KW-0472">Membrane</keyword>
<accession>A0A0G1RMK2</accession>
<dbReference type="Proteomes" id="UP000034307">
    <property type="component" value="Unassembled WGS sequence"/>
</dbReference>
<keyword evidence="1" id="KW-1133">Transmembrane helix</keyword>
<comment type="caution">
    <text evidence="2">The sequence shown here is derived from an EMBL/GenBank/DDBJ whole genome shotgun (WGS) entry which is preliminary data.</text>
</comment>
<name>A0A0G1RMK2_9BACT</name>
<proteinExistence type="predicted"/>
<organism evidence="2 3">
    <name type="scientific">Candidatus Amesbacteria bacterium GW2011_GWA2_47_11b</name>
    <dbReference type="NCBI Taxonomy" id="1618358"/>
    <lineage>
        <taxon>Bacteria</taxon>
        <taxon>Candidatus Amesiibacteriota</taxon>
    </lineage>
</organism>
<protein>
    <submittedName>
        <fullName evidence="2">Uncharacterized protein</fullName>
    </submittedName>
</protein>
<reference evidence="2 3" key="1">
    <citation type="journal article" date="2015" name="Nature">
        <title>rRNA introns, odd ribosomes, and small enigmatic genomes across a large radiation of phyla.</title>
        <authorList>
            <person name="Brown C.T."/>
            <person name="Hug L.A."/>
            <person name="Thomas B.C."/>
            <person name="Sharon I."/>
            <person name="Castelle C.J."/>
            <person name="Singh A."/>
            <person name="Wilkins M.J."/>
            <person name="Williams K.H."/>
            <person name="Banfield J.F."/>
        </authorList>
    </citation>
    <scope>NUCLEOTIDE SEQUENCE [LARGE SCALE GENOMIC DNA]</scope>
</reference>